<accession>A0ACB8A2X8</accession>
<proteinExistence type="predicted"/>
<dbReference type="Proteomes" id="UP000790377">
    <property type="component" value="Unassembled WGS sequence"/>
</dbReference>
<name>A0ACB8A2X8_9AGAM</name>
<reference evidence="1" key="1">
    <citation type="journal article" date="2021" name="New Phytol.">
        <title>Evolutionary innovations through gain and loss of genes in the ectomycorrhizal Boletales.</title>
        <authorList>
            <person name="Wu G."/>
            <person name="Miyauchi S."/>
            <person name="Morin E."/>
            <person name="Kuo A."/>
            <person name="Drula E."/>
            <person name="Varga T."/>
            <person name="Kohler A."/>
            <person name="Feng B."/>
            <person name="Cao Y."/>
            <person name="Lipzen A."/>
            <person name="Daum C."/>
            <person name="Hundley H."/>
            <person name="Pangilinan J."/>
            <person name="Johnson J."/>
            <person name="Barry K."/>
            <person name="LaButti K."/>
            <person name="Ng V."/>
            <person name="Ahrendt S."/>
            <person name="Min B."/>
            <person name="Choi I.G."/>
            <person name="Park H."/>
            <person name="Plett J.M."/>
            <person name="Magnuson J."/>
            <person name="Spatafora J.W."/>
            <person name="Nagy L.G."/>
            <person name="Henrissat B."/>
            <person name="Grigoriev I.V."/>
            <person name="Yang Z.L."/>
            <person name="Xu J."/>
            <person name="Martin F.M."/>
        </authorList>
    </citation>
    <scope>NUCLEOTIDE SEQUENCE</scope>
    <source>
        <strain evidence="1">ATCC 28755</strain>
    </source>
</reference>
<dbReference type="EMBL" id="MU267895">
    <property type="protein sequence ID" value="KAH7907544.1"/>
    <property type="molecule type" value="Genomic_DNA"/>
</dbReference>
<evidence type="ECO:0000313" key="1">
    <source>
        <dbReference type="EMBL" id="KAH7907544.1"/>
    </source>
</evidence>
<keyword evidence="2" id="KW-1185">Reference proteome</keyword>
<sequence>MTSLASIRGDLAPACLSCFAFIKSRAFATHASSRSILQTYPRQETKHLAKLSPGKSRNGFISEFPRVAHDQSDYQPIIVTSSFAHASTGEEKKATIGPQLHVPLSWGDSQAITAVVRVLLTTSQLAGARSLPYFLGEAWIDSTLFEVSKKQPATGRWKNVRM</sequence>
<comment type="caution">
    <text evidence="1">The sequence shown here is derived from an EMBL/GenBank/DDBJ whole genome shotgun (WGS) entry which is preliminary data.</text>
</comment>
<organism evidence="1 2">
    <name type="scientific">Hygrophoropsis aurantiaca</name>
    <dbReference type="NCBI Taxonomy" id="72124"/>
    <lineage>
        <taxon>Eukaryota</taxon>
        <taxon>Fungi</taxon>
        <taxon>Dikarya</taxon>
        <taxon>Basidiomycota</taxon>
        <taxon>Agaricomycotina</taxon>
        <taxon>Agaricomycetes</taxon>
        <taxon>Agaricomycetidae</taxon>
        <taxon>Boletales</taxon>
        <taxon>Coniophorineae</taxon>
        <taxon>Hygrophoropsidaceae</taxon>
        <taxon>Hygrophoropsis</taxon>
    </lineage>
</organism>
<protein>
    <submittedName>
        <fullName evidence="1">Uncharacterized protein</fullName>
    </submittedName>
</protein>
<evidence type="ECO:0000313" key="2">
    <source>
        <dbReference type="Proteomes" id="UP000790377"/>
    </source>
</evidence>
<gene>
    <name evidence="1" type="ORF">BJ138DRAFT_1116613</name>
</gene>